<gene>
    <name evidence="1" type="ORF">GCM10023230_20230</name>
</gene>
<evidence type="ECO:0000313" key="2">
    <source>
        <dbReference type="Proteomes" id="UP001500141"/>
    </source>
</evidence>
<name>A0ABP8ZZ96_9FLAO</name>
<organism evidence="1 2">
    <name type="scientific">Flavobacterium hankyongi</name>
    <dbReference type="NCBI Taxonomy" id="1176532"/>
    <lineage>
        <taxon>Bacteria</taxon>
        <taxon>Pseudomonadati</taxon>
        <taxon>Bacteroidota</taxon>
        <taxon>Flavobacteriia</taxon>
        <taxon>Flavobacteriales</taxon>
        <taxon>Flavobacteriaceae</taxon>
        <taxon>Flavobacterium</taxon>
    </lineage>
</organism>
<dbReference type="Proteomes" id="UP001500141">
    <property type="component" value="Unassembled WGS sequence"/>
</dbReference>
<dbReference type="RefSeq" id="WP_264542316.1">
    <property type="nucleotide sequence ID" value="NZ_BAABIP010000017.1"/>
</dbReference>
<comment type="caution">
    <text evidence="1">The sequence shown here is derived from an EMBL/GenBank/DDBJ whole genome shotgun (WGS) entry which is preliminary data.</text>
</comment>
<reference evidence="2" key="1">
    <citation type="journal article" date="2019" name="Int. J. Syst. Evol. Microbiol.">
        <title>The Global Catalogue of Microorganisms (GCM) 10K type strain sequencing project: providing services to taxonomists for standard genome sequencing and annotation.</title>
        <authorList>
            <consortium name="The Broad Institute Genomics Platform"/>
            <consortium name="The Broad Institute Genome Sequencing Center for Infectious Disease"/>
            <person name="Wu L."/>
            <person name="Ma J."/>
        </authorList>
    </citation>
    <scope>NUCLEOTIDE SEQUENCE [LARGE SCALE GENOMIC DNA]</scope>
    <source>
        <strain evidence="2">JCM 18198</strain>
    </source>
</reference>
<sequence length="177" mass="19047">MKTNTLSPFSFLSAILLTLVFWGCSKPEDGAVGPAGPAGTANVIYSDWITAPDTTPGNIDGTSGFITNIAAPKLTQDILDKGTVLVYANFSTTYFPLPYTSNAGGAINTINFYPEVNNIKIFRFKHDGTGGIGISFAVRFRYILIPGGITAGTAKQEQPDFQKMSYQEVCAYLKIRA</sequence>
<proteinExistence type="predicted"/>
<protein>
    <recommendedName>
        <fullName evidence="3">Lipoprotein</fullName>
    </recommendedName>
</protein>
<dbReference type="EMBL" id="BAABIP010000017">
    <property type="protein sequence ID" value="GAA4770083.1"/>
    <property type="molecule type" value="Genomic_DNA"/>
</dbReference>
<keyword evidence="2" id="KW-1185">Reference proteome</keyword>
<evidence type="ECO:0000313" key="1">
    <source>
        <dbReference type="EMBL" id="GAA4770083.1"/>
    </source>
</evidence>
<accession>A0ABP8ZZ96</accession>
<evidence type="ECO:0008006" key="3">
    <source>
        <dbReference type="Google" id="ProtNLM"/>
    </source>
</evidence>